<dbReference type="PANTHER" id="PTHR12722:SF0">
    <property type="entry name" value="PROTEIN FAM50A"/>
    <property type="match status" value="1"/>
</dbReference>
<dbReference type="InterPro" id="IPR007005">
    <property type="entry name" value="XAP5"/>
</dbReference>
<keyword evidence="3" id="KW-1185">Reference proteome</keyword>
<feature type="domain" description="FAM50A/XAP5 C-terminal" evidence="1">
    <location>
        <begin position="25"/>
        <end position="150"/>
    </location>
</feature>
<dbReference type="PANTHER" id="PTHR12722">
    <property type="entry name" value="XAP-5 PROTEIN-RELATED"/>
    <property type="match status" value="1"/>
</dbReference>
<name>A0AAU9K792_9CILI</name>
<gene>
    <name evidence="2" type="ORF">BSTOLATCC_MIC53582</name>
</gene>
<sequence>MEKRQREALAAQYEEEQKKILDELIELSFSFWDGTNNKYSLKTKKETSISHFLEIAVEILKKDFPEIRQLHSSAFIYVKEDIIIPYDYTFYDLIINDAKGRNGSLFTLTKKQDFDKDEGYVAKILERKWYEKNKHIFPANRWEIYDPLKNN</sequence>
<dbReference type="GO" id="GO:0006325">
    <property type="term" value="P:chromatin organization"/>
    <property type="evidence" value="ECO:0007669"/>
    <property type="project" value="TreeGrafter"/>
</dbReference>
<accession>A0AAU9K792</accession>
<organism evidence="2 3">
    <name type="scientific">Blepharisma stoltei</name>
    <dbReference type="NCBI Taxonomy" id="1481888"/>
    <lineage>
        <taxon>Eukaryota</taxon>
        <taxon>Sar</taxon>
        <taxon>Alveolata</taxon>
        <taxon>Ciliophora</taxon>
        <taxon>Postciliodesmatophora</taxon>
        <taxon>Heterotrichea</taxon>
        <taxon>Heterotrichida</taxon>
        <taxon>Blepharismidae</taxon>
        <taxon>Blepharisma</taxon>
    </lineage>
</organism>
<dbReference type="AlphaFoldDB" id="A0AAU9K792"/>
<comment type="caution">
    <text evidence="2">The sequence shown here is derived from an EMBL/GenBank/DDBJ whole genome shotgun (WGS) entry which is preliminary data.</text>
</comment>
<dbReference type="EMBL" id="CAJZBQ010000053">
    <property type="protein sequence ID" value="CAG9331514.1"/>
    <property type="molecule type" value="Genomic_DNA"/>
</dbReference>
<dbReference type="InterPro" id="IPR048337">
    <property type="entry name" value="FAM50A/XAP5_C"/>
</dbReference>
<dbReference type="Pfam" id="PF04921">
    <property type="entry name" value="XAP5"/>
    <property type="match status" value="1"/>
</dbReference>
<evidence type="ECO:0000313" key="2">
    <source>
        <dbReference type="EMBL" id="CAG9331514.1"/>
    </source>
</evidence>
<dbReference type="GO" id="GO:0005634">
    <property type="term" value="C:nucleus"/>
    <property type="evidence" value="ECO:0007669"/>
    <property type="project" value="InterPro"/>
</dbReference>
<protein>
    <recommendedName>
        <fullName evidence="1">FAM50A/XAP5 C-terminal domain-containing protein</fullName>
    </recommendedName>
</protein>
<evidence type="ECO:0000259" key="1">
    <source>
        <dbReference type="Pfam" id="PF04921"/>
    </source>
</evidence>
<proteinExistence type="predicted"/>
<evidence type="ECO:0000313" key="3">
    <source>
        <dbReference type="Proteomes" id="UP001162131"/>
    </source>
</evidence>
<reference evidence="2" key="1">
    <citation type="submission" date="2021-09" db="EMBL/GenBank/DDBJ databases">
        <authorList>
            <consortium name="AG Swart"/>
            <person name="Singh M."/>
            <person name="Singh A."/>
            <person name="Seah K."/>
            <person name="Emmerich C."/>
        </authorList>
    </citation>
    <scope>NUCLEOTIDE SEQUENCE</scope>
    <source>
        <strain evidence="2">ATCC30299</strain>
    </source>
</reference>
<dbReference type="Proteomes" id="UP001162131">
    <property type="component" value="Unassembled WGS sequence"/>
</dbReference>